<dbReference type="Pfam" id="PF00089">
    <property type="entry name" value="Trypsin"/>
    <property type="match status" value="1"/>
</dbReference>
<feature type="transmembrane region" description="Helical" evidence="3">
    <location>
        <begin position="125"/>
        <end position="145"/>
    </location>
</feature>
<dbReference type="InterPro" id="IPR033116">
    <property type="entry name" value="TRYPSIN_SER"/>
</dbReference>
<evidence type="ECO:0000259" key="4">
    <source>
        <dbReference type="PROSITE" id="PS50240"/>
    </source>
</evidence>
<keyword evidence="2" id="KW-0645">Protease</keyword>
<feature type="domain" description="Peptidase S1" evidence="4">
    <location>
        <begin position="276"/>
        <end position="526"/>
    </location>
</feature>
<feature type="transmembrane region" description="Helical" evidence="3">
    <location>
        <begin position="179"/>
        <end position="204"/>
    </location>
</feature>
<sequence length="528" mass="58514">MSTTPPPVLNYEFSSKKSTSFTKTAPNRPPLSDLDNMRLLLQTSPLSSQMYKNLARYTKTHFTICNALNTIYFKRDPSTFYISLIKSTPRLTLVKFNVFLHWSYTIGTLLYFLSTQSLNRVWEKLLGAAFTAAWGVCALMQTELWKKREETEFLFKSIINFENLYLPVRDMKGVKLDKICSSLMSLGIVSSFGLPGLMTVLLAVNSCMPPHLGYVFFKSVIAVGIFVAIMGMFAILKLRHAIPFPAIMFFPIIASDGLISTTTCGIGSQQQRSHRIIGGSDALGGEYPWTVSLQSKEGSHFCGGVILDRHHILTAAHCFIFHLYGRTTSTVLLNSTLIIAGTNDMKSSHTPGQRHTLSKLIMHPGFSYFYPDFHNDIALVRIGGRGFEWNSHVQPACLSTDNKSKLWGYVAGWGVQSREDHETGLLRDGRLKKVSLPIWSNSKCQEAYKSAGIDWITKPSHLCAGWKNGSKDSCSGDSGSALFVKSDTGRMVASGLVSGGEGCSNGIPGIYTRISYFLPWIKANLISL</sequence>
<dbReference type="InterPro" id="IPR001314">
    <property type="entry name" value="Peptidase_S1A"/>
</dbReference>
<dbReference type="PROSITE" id="PS00135">
    <property type="entry name" value="TRYPSIN_SER"/>
    <property type="match status" value="1"/>
</dbReference>
<keyword evidence="2" id="KW-0378">Hydrolase</keyword>
<gene>
    <name evidence="5" type="ORF">Fcan01_06823</name>
</gene>
<keyword evidence="3" id="KW-0812">Transmembrane</keyword>
<keyword evidence="6" id="KW-1185">Reference proteome</keyword>
<dbReference type="FunFam" id="2.40.10.10:FF:000068">
    <property type="entry name" value="transmembrane protease serine 2"/>
    <property type="match status" value="1"/>
</dbReference>
<dbReference type="InterPro" id="IPR043504">
    <property type="entry name" value="Peptidase_S1_PA_chymotrypsin"/>
</dbReference>
<dbReference type="PROSITE" id="PS00134">
    <property type="entry name" value="TRYPSIN_HIS"/>
    <property type="match status" value="1"/>
</dbReference>
<organism evidence="5 6">
    <name type="scientific">Folsomia candida</name>
    <name type="common">Springtail</name>
    <dbReference type="NCBI Taxonomy" id="158441"/>
    <lineage>
        <taxon>Eukaryota</taxon>
        <taxon>Metazoa</taxon>
        <taxon>Ecdysozoa</taxon>
        <taxon>Arthropoda</taxon>
        <taxon>Hexapoda</taxon>
        <taxon>Collembola</taxon>
        <taxon>Entomobryomorpha</taxon>
        <taxon>Isotomoidea</taxon>
        <taxon>Isotomidae</taxon>
        <taxon>Proisotominae</taxon>
        <taxon>Folsomia</taxon>
    </lineage>
</organism>
<feature type="transmembrane region" description="Helical" evidence="3">
    <location>
        <begin position="216"/>
        <end position="236"/>
    </location>
</feature>
<comment type="caution">
    <text evidence="5">The sequence shown here is derived from an EMBL/GenBank/DDBJ whole genome shotgun (WGS) entry which is preliminary data.</text>
</comment>
<evidence type="ECO:0000256" key="2">
    <source>
        <dbReference type="RuleBase" id="RU363034"/>
    </source>
</evidence>
<evidence type="ECO:0000256" key="3">
    <source>
        <dbReference type="SAM" id="Phobius"/>
    </source>
</evidence>
<dbReference type="InterPro" id="IPR009003">
    <property type="entry name" value="Peptidase_S1_PA"/>
</dbReference>
<accession>A0A226EMR1</accession>
<evidence type="ECO:0000256" key="1">
    <source>
        <dbReference type="ARBA" id="ARBA00023157"/>
    </source>
</evidence>
<feature type="transmembrane region" description="Helical" evidence="3">
    <location>
        <begin position="93"/>
        <end position="113"/>
    </location>
</feature>
<keyword evidence="3" id="KW-0472">Membrane</keyword>
<keyword evidence="3" id="KW-1133">Transmembrane helix</keyword>
<dbReference type="PANTHER" id="PTHR24252:SF7">
    <property type="entry name" value="HYALIN"/>
    <property type="match status" value="1"/>
</dbReference>
<reference evidence="5 6" key="1">
    <citation type="submission" date="2015-12" db="EMBL/GenBank/DDBJ databases">
        <title>The genome of Folsomia candida.</title>
        <authorList>
            <person name="Faddeeva A."/>
            <person name="Derks M.F."/>
            <person name="Anvar Y."/>
            <person name="Smit S."/>
            <person name="Van Straalen N."/>
            <person name="Roelofs D."/>
        </authorList>
    </citation>
    <scope>NUCLEOTIDE SEQUENCE [LARGE SCALE GENOMIC DNA]</scope>
    <source>
        <strain evidence="5 6">VU population</strain>
        <tissue evidence="5">Whole body</tissue>
    </source>
</reference>
<dbReference type="GO" id="GO:0004252">
    <property type="term" value="F:serine-type endopeptidase activity"/>
    <property type="evidence" value="ECO:0007669"/>
    <property type="project" value="InterPro"/>
</dbReference>
<keyword evidence="2" id="KW-0720">Serine protease</keyword>
<dbReference type="Proteomes" id="UP000198287">
    <property type="component" value="Unassembled WGS sequence"/>
</dbReference>
<dbReference type="EMBL" id="LNIX01000003">
    <property type="protein sequence ID" value="OXA58417.1"/>
    <property type="molecule type" value="Genomic_DNA"/>
</dbReference>
<evidence type="ECO:0000313" key="6">
    <source>
        <dbReference type="Proteomes" id="UP000198287"/>
    </source>
</evidence>
<proteinExistence type="predicted"/>
<dbReference type="PROSITE" id="PS50240">
    <property type="entry name" value="TRYPSIN_DOM"/>
    <property type="match status" value="1"/>
</dbReference>
<dbReference type="SMART" id="SM00020">
    <property type="entry name" value="Tryp_SPc"/>
    <property type="match status" value="1"/>
</dbReference>
<dbReference type="AlphaFoldDB" id="A0A226EMR1"/>
<dbReference type="GO" id="GO:0006508">
    <property type="term" value="P:proteolysis"/>
    <property type="evidence" value="ECO:0007669"/>
    <property type="project" value="UniProtKB-KW"/>
</dbReference>
<dbReference type="PRINTS" id="PR00722">
    <property type="entry name" value="CHYMOTRYPSIN"/>
</dbReference>
<name>A0A226EMR1_FOLCA</name>
<keyword evidence="1" id="KW-1015">Disulfide bond</keyword>
<dbReference type="STRING" id="158441.A0A226EMR1"/>
<dbReference type="CDD" id="cd00190">
    <property type="entry name" value="Tryp_SPc"/>
    <property type="match status" value="1"/>
</dbReference>
<dbReference type="InterPro" id="IPR001254">
    <property type="entry name" value="Trypsin_dom"/>
</dbReference>
<dbReference type="OrthoDB" id="9448935at2759"/>
<dbReference type="InterPro" id="IPR018114">
    <property type="entry name" value="TRYPSIN_HIS"/>
</dbReference>
<dbReference type="Gene3D" id="2.40.10.10">
    <property type="entry name" value="Trypsin-like serine proteases"/>
    <property type="match status" value="1"/>
</dbReference>
<evidence type="ECO:0000313" key="5">
    <source>
        <dbReference type="EMBL" id="OXA58417.1"/>
    </source>
</evidence>
<dbReference type="PANTHER" id="PTHR24252">
    <property type="entry name" value="ACROSIN-RELATED"/>
    <property type="match status" value="1"/>
</dbReference>
<protein>
    <submittedName>
        <fullName evidence="5">Trypsin-1</fullName>
    </submittedName>
</protein>
<dbReference type="SUPFAM" id="SSF50494">
    <property type="entry name" value="Trypsin-like serine proteases"/>
    <property type="match status" value="1"/>
</dbReference>